<reference evidence="10 11" key="1">
    <citation type="submission" date="2014-10" db="EMBL/GenBank/DDBJ databases">
        <title>Complete genome sequence of Parvimonas micra KCOM 1535 (= ChDC B708).</title>
        <authorList>
            <person name="Kook J.-K."/>
            <person name="Park S.-N."/>
            <person name="Lim Y.K."/>
            <person name="Roh H."/>
        </authorList>
    </citation>
    <scope>NUCLEOTIDE SEQUENCE [LARGE SCALE GENOMIC DNA]</scope>
    <source>
        <strain evidence="11">KCOM 1535 / ChDC B708</strain>
    </source>
</reference>
<keyword evidence="5 8" id="KW-0547">Nucleotide-binding</keyword>
<feature type="binding site" evidence="8">
    <location>
        <begin position="24"/>
        <end position="29"/>
    </location>
    <ligand>
        <name>ATP</name>
        <dbReference type="ChEBI" id="CHEBI:30616"/>
    </ligand>
</feature>
<comment type="function">
    <text evidence="8">Ligates lysine onto the cytidine present at position 34 of the AUA codon-specific tRNA(Ile) that contains the anticodon CAU, in an ATP-dependent manner. Cytidine is converted to lysidine, thus changing the amino acid specificity of the tRNA from methionine to isoleucine.</text>
</comment>
<name>A0A0B4S1Z5_9FIRM</name>
<dbReference type="SUPFAM" id="SSF52402">
    <property type="entry name" value="Adenine nucleotide alpha hydrolases-like"/>
    <property type="match status" value="1"/>
</dbReference>
<keyword evidence="2 8" id="KW-0963">Cytoplasm</keyword>
<dbReference type="AlphaFoldDB" id="A0A0B4S1Z5"/>
<accession>A0A0B4S1Z5</accession>
<evidence type="ECO:0000256" key="4">
    <source>
        <dbReference type="ARBA" id="ARBA00022694"/>
    </source>
</evidence>
<dbReference type="Pfam" id="PF01171">
    <property type="entry name" value="ATP_bind_3"/>
    <property type="match status" value="1"/>
</dbReference>
<dbReference type="InterPro" id="IPR014729">
    <property type="entry name" value="Rossmann-like_a/b/a_fold"/>
</dbReference>
<evidence type="ECO:0000256" key="8">
    <source>
        <dbReference type="HAMAP-Rule" id="MF_01161"/>
    </source>
</evidence>
<dbReference type="HAMAP" id="MF_01161">
    <property type="entry name" value="tRNA_Ile_lys_synt"/>
    <property type="match status" value="1"/>
</dbReference>
<dbReference type="SUPFAM" id="SSF56037">
    <property type="entry name" value="PheT/TilS domain"/>
    <property type="match status" value="1"/>
</dbReference>
<comment type="catalytic activity">
    <reaction evidence="7 8">
        <text>cytidine(34) in tRNA(Ile2) + L-lysine + ATP = lysidine(34) in tRNA(Ile2) + AMP + diphosphate + H(+)</text>
        <dbReference type="Rhea" id="RHEA:43744"/>
        <dbReference type="Rhea" id="RHEA-COMP:10625"/>
        <dbReference type="Rhea" id="RHEA-COMP:10670"/>
        <dbReference type="ChEBI" id="CHEBI:15378"/>
        <dbReference type="ChEBI" id="CHEBI:30616"/>
        <dbReference type="ChEBI" id="CHEBI:32551"/>
        <dbReference type="ChEBI" id="CHEBI:33019"/>
        <dbReference type="ChEBI" id="CHEBI:82748"/>
        <dbReference type="ChEBI" id="CHEBI:83665"/>
        <dbReference type="ChEBI" id="CHEBI:456215"/>
        <dbReference type="EC" id="6.3.4.19"/>
    </reaction>
</comment>
<evidence type="ECO:0000256" key="7">
    <source>
        <dbReference type="ARBA" id="ARBA00048539"/>
    </source>
</evidence>
<proteinExistence type="inferred from homology"/>
<evidence type="ECO:0000256" key="6">
    <source>
        <dbReference type="ARBA" id="ARBA00022840"/>
    </source>
</evidence>
<dbReference type="PANTHER" id="PTHR43033:SF1">
    <property type="entry name" value="TRNA(ILE)-LYSIDINE SYNTHASE-RELATED"/>
    <property type="match status" value="1"/>
</dbReference>
<organism evidence="10 11">
    <name type="scientific">Parvimonas micra</name>
    <dbReference type="NCBI Taxonomy" id="33033"/>
    <lineage>
        <taxon>Bacteria</taxon>
        <taxon>Bacillati</taxon>
        <taxon>Bacillota</taxon>
        <taxon>Tissierellia</taxon>
        <taxon>Tissierellales</taxon>
        <taxon>Peptoniphilaceae</taxon>
        <taxon>Parvimonas</taxon>
    </lineage>
</organism>
<comment type="domain">
    <text evidence="8">The N-terminal region contains the highly conserved SGGXDS motif, predicted to be a P-loop motif involved in ATP binding.</text>
</comment>
<dbReference type="NCBIfam" id="TIGR02433">
    <property type="entry name" value="lysidine_TilS_C"/>
    <property type="match status" value="1"/>
</dbReference>
<dbReference type="InterPro" id="IPR011063">
    <property type="entry name" value="TilS/TtcA_N"/>
</dbReference>
<dbReference type="GO" id="GO:0005737">
    <property type="term" value="C:cytoplasm"/>
    <property type="evidence" value="ECO:0007669"/>
    <property type="project" value="UniProtKB-SubCell"/>
</dbReference>
<dbReference type="InterPro" id="IPR012796">
    <property type="entry name" value="Lysidine-tRNA-synth_C"/>
</dbReference>
<keyword evidence="4 8" id="KW-0819">tRNA processing</keyword>
<sequence length="457" mass="54803">MKNEFLKNLKSYNLEGFGVLLAVSGGKDSMTMLDLFNYFKYELKLNLVVCHFNHSLRDDADRDEKFVKTQCEKYGLKFYSKKEDVLLYSNENKLSTEEGARFLRYKFFDEVKRIENLEYIATAHNKNDLAETVIMRILRGTGINGLIGIQSERGDLIRPILNFSRDEIEKYIEENNIPFVEDKTNFEELYLRNKIRLNLFPILKNEYNPRILDAISRLSNIAFDYSTISREYIASKEGLLWEFNKEKILVYIEKLKLQSRSFRNIMYREFFELISKDPDGINYKIIEEIDNLIFSKTGKYIEIKNVVFKIEYDKLLIYDKNIFENLEMKFYFENLDFSLYSTKFFDIIIEQSSFEEFKNLKQNKDLLFINKKYLDFLKIRNKENGDFLELEFGKKKLKDIFIDEKVSKDIRKNIPIFEIENNIVWVPNIRRSNRYLVDEKDDIIKIRVLSKENLWKD</sequence>
<comment type="subcellular location">
    <subcellularLocation>
        <location evidence="1 8">Cytoplasm</location>
    </subcellularLocation>
</comment>
<comment type="similarity">
    <text evidence="8">Belongs to the tRNA(Ile)-lysidine synthase family.</text>
</comment>
<dbReference type="InterPro" id="IPR012094">
    <property type="entry name" value="tRNA_Ile_lys_synt"/>
</dbReference>
<dbReference type="Pfam" id="PF11734">
    <property type="entry name" value="TilS_C"/>
    <property type="match status" value="1"/>
</dbReference>
<evidence type="ECO:0000256" key="3">
    <source>
        <dbReference type="ARBA" id="ARBA00022598"/>
    </source>
</evidence>
<gene>
    <name evidence="8" type="primary">tilS</name>
    <name evidence="10" type="ORF">NW74_05420</name>
</gene>
<protein>
    <recommendedName>
        <fullName evidence="8">tRNA(Ile)-lysidine synthase</fullName>
        <ecNumber evidence="8">6.3.4.19</ecNumber>
    </recommendedName>
    <alternativeName>
        <fullName evidence="8">tRNA(Ile)-2-lysyl-cytidine synthase</fullName>
    </alternativeName>
    <alternativeName>
        <fullName evidence="8">tRNA(Ile)-lysidine synthetase</fullName>
    </alternativeName>
</protein>
<keyword evidence="6 8" id="KW-0067">ATP-binding</keyword>
<dbReference type="Proteomes" id="UP000031386">
    <property type="component" value="Chromosome"/>
</dbReference>
<dbReference type="GO" id="GO:0032267">
    <property type="term" value="F:tRNA(Ile)-lysidine synthase activity"/>
    <property type="evidence" value="ECO:0007669"/>
    <property type="project" value="UniProtKB-EC"/>
</dbReference>
<evidence type="ECO:0000256" key="5">
    <source>
        <dbReference type="ARBA" id="ARBA00022741"/>
    </source>
</evidence>
<keyword evidence="11" id="KW-1185">Reference proteome</keyword>
<dbReference type="GO" id="GO:0006400">
    <property type="term" value="P:tRNA modification"/>
    <property type="evidence" value="ECO:0007669"/>
    <property type="project" value="UniProtKB-UniRule"/>
</dbReference>
<dbReference type="EC" id="6.3.4.19" evidence="8"/>
<evidence type="ECO:0000259" key="9">
    <source>
        <dbReference type="SMART" id="SM00977"/>
    </source>
</evidence>
<dbReference type="InterPro" id="IPR012795">
    <property type="entry name" value="tRNA_Ile_lys_synt_N"/>
</dbReference>
<dbReference type="Gene3D" id="3.40.50.620">
    <property type="entry name" value="HUPs"/>
    <property type="match status" value="1"/>
</dbReference>
<dbReference type="PANTHER" id="PTHR43033">
    <property type="entry name" value="TRNA(ILE)-LYSIDINE SYNTHASE-RELATED"/>
    <property type="match status" value="1"/>
</dbReference>
<feature type="domain" description="Lysidine-tRNA(Ile) synthetase C-terminal" evidence="9">
    <location>
        <begin position="377"/>
        <end position="446"/>
    </location>
</feature>
<dbReference type="KEGG" id="pmic:NW74_05420"/>
<keyword evidence="3 8" id="KW-0436">Ligase</keyword>
<dbReference type="EMBL" id="CP009761">
    <property type="protein sequence ID" value="AIZ36813.1"/>
    <property type="molecule type" value="Genomic_DNA"/>
</dbReference>
<dbReference type="GO" id="GO:0005524">
    <property type="term" value="F:ATP binding"/>
    <property type="evidence" value="ECO:0007669"/>
    <property type="project" value="UniProtKB-UniRule"/>
</dbReference>
<dbReference type="OrthoDB" id="9807403at2"/>
<evidence type="ECO:0000313" key="10">
    <source>
        <dbReference type="EMBL" id="AIZ36813.1"/>
    </source>
</evidence>
<dbReference type="SMART" id="SM00977">
    <property type="entry name" value="TilS_C"/>
    <property type="match status" value="1"/>
</dbReference>
<evidence type="ECO:0000256" key="2">
    <source>
        <dbReference type="ARBA" id="ARBA00022490"/>
    </source>
</evidence>
<evidence type="ECO:0000256" key="1">
    <source>
        <dbReference type="ARBA" id="ARBA00004496"/>
    </source>
</evidence>
<dbReference type="CDD" id="cd01992">
    <property type="entry name" value="TilS_N"/>
    <property type="match status" value="1"/>
</dbReference>
<dbReference type="STRING" id="33033.NW74_05420"/>
<dbReference type="NCBIfam" id="TIGR02432">
    <property type="entry name" value="lysidine_TilS_N"/>
    <property type="match status" value="1"/>
</dbReference>
<evidence type="ECO:0000313" key="11">
    <source>
        <dbReference type="Proteomes" id="UP000031386"/>
    </source>
</evidence>